<comment type="caution">
    <text evidence="1">The sequence shown here is derived from an EMBL/GenBank/DDBJ whole genome shotgun (WGS) entry which is preliminary data.</text>
</comment>
<proteinExistence type="predicted"/>
<gene>
    <name evidence="1" type="ORF">RIF29_14087</name>
</gene>
<keyword evidence="2" id="KW-1185">Reference proteome</keyword>
<evidence type="ECO:0000313" key="2">
    <source>
        <dbReference type="Proteomes" id="UP001372338"/>
    </source>
</evidence>
<dbReference type="AlphaFoldDB" id="A0AAN9IHX5"/>
<accession>A0AAN9IHX5</accession>
<dbReference type="EMBL" id="JAYWIO010000003">
    <property type="protein sequence ID" value="KAK7273041.1"/>
    <property type="molecule type" value="Genomic_DNA"/>
</dbReference>
<organism evidence="1 2">
    <name type="scientific">Crotalaria pallida</name>
    <name type="common">Smooth rattlebox</name>
    <name type="synonym">Crotalaria striata</name>
    <dbReference type="NCBI Taxonomy" id="3830"/>
    <lineage>
        <taxon>Eukaryota</taxon>
        <taxon>Viridiplantae</taxon>
        <taxon>Streptophyta</taxon>
        <taxon>Embryophyta</taxon>
        <taxon>Tracheophyta</taxon>
        <taxon>Spermatophyta</taxon>
        <taxon>Magnoliopsida</taxon>
        <taxon>eudicotyledons</taxon>
        <taxon>Gunneridae</taxon>
        <taxon>Pentapetalae</taxon>
        <taxon>rosids</taxon>
        <taxon>fabids</taxon>
        <taxon>Fabales</taxon>
        <taxon>Fabaceae</taxon>
        <taxon>Papilionoideae</taxon>
        <taxon>50 kb inversion clade</taxon>
        <taxon>genistoids sensu lato</taxon>
        <taxon>core genistoids</taxon>
        <taxon>Crotalarieae</taxon>
        <taxon>Crotalaria</taxon>
    </lineage>
</organism>
<evidence type="ECO:0000313" key="1">
    <source>
        <dbReference type="EMBL" id="KAK7273041.1"/>
    </source>
</evidence>
<dbReference type="Proteomes" id="UP001372338">
    <property type="component" value="Unassembled WGS sequence"/>
</dbReference>
<name>A0AAN9IHX5_CROPI</name>
<sequence length="77" mass="8989">MEAESNVQRKRGASPNDNLGIGGCNFMIFESYSLIVIFRKVGYFNLRKCLRRLCMSCLLNVLKSRFRLRVNFLKHTN</sequence>
<protein>
    <submittedName>
        <fullName evidence="1">Uncharacterized protein</fullName>
    </submittedName>
</protein>
<reference evidence="1 2" key="1">
    <citation type="submission" date="2024-01" db="EMBL/GenBank/DDBJ databases">
        <title>The genomes of 5 underutilized Papilionoideae crops provide insights into root nodulation and disease resistanc.</title>
        <authorList>
            <person name="Yuan L."/>
        </authorList>
    </citation>
    <scope>NUCLEOTIDE SEQUENCE [LARGE SCALE GENOMIC DNA]</scope>
    <source>
        <strain evidence="1">ZHUSHIDOU_FW_LH</strain>
        <tissue evidence="1">Leaf</tissue>
    </source>
</reference>